<evidence type="ECO:0000256" key="6">
    <source>
        <dbReference type="ARBA" id="ARBA00023136"/>
    </source>
</evidence>
<dbReference type="InterPro" id="IPR050809">
    <property type="entry name" value="UgpAE/MalFG_permease"/>
</dbReference>
<comment type="caution">
    <text evidence="10">The sequence shown here is derived from an EMBL/GenBank/DDBJ whole genome shotgun (WGS) entry which is preliminary data.</text>
</comment>
<feature type="transmembrane region" description="Helical" evidence="7">
    <location>
        <begin position="47"/>
        <end position="69"/>
    </location>
</feature>
<keyword evidence="3" id="KW-1003">Cell membrane</keyword>
<dbReference type="Gene3D" id="1.10.3720.10">
    <property type="entry name" value="MetI-like"/>
    <property type="match status" value="1"/>
</dbReference>
<dbReference type="Pfam" id="PF00528">
    <property type="entry name" value="BPD_transp_1"/>
    <property type="match status" value="1"/>
</dbReference>
<evidence type="ECO:0000256" key="3">
    <source>
        <dbReference type="ARBA" id="ARBA00022475"/>
    </source>
</evidence>
<dbReference type="CDD" id="cd06261">
    <property type="entry name" value="TM_PBP2"/>
    <property type="match status" value="1"/>
</dbReference>
<proteinExistence type="inferred from homology"/>
<evidence type="ECO:0000256" key="8">
    <source>
        <dbReference type="SAM" id="MobiDB-lite"/>
    </source>
</evidence>
<evidence type="ECO:0000256" key="7">
    <source>
        <dbReference type="RuleBase" id="RU363032"/>
    </source>
</evidence>
<evidence type="ECO:0000256" key="1">
    <source>
        <dbReference type="ARBA" id="ARBA00004651"/>
    </source>
</evidence>
<evidence type="ECO:0000256" key="4">
    <source>
        <dbReference type="ARBA" id="ARBA00022692"/>
    </source>
</evidence>
<dbReference type="InterPro" id="IPR035906">
    <property type="entry name" value="MetI-like_sf"/>
</dbReference>
<feature type="region of interest" description="Disordered" evidence="8">
    <location>
        <begin position="1"/>
        <end position="23"/>
    </location>
</feature>
<comment type="similarity">
    <text evidence="7">Belongs to the binding-protein-dependent transport system permease family.</text>
</comment>
<dbReference type="PANTHER" id="PTHR43227">
    <property type="entry name" value="BLL4140 PROTEIN"/>
    <property type="match status" value="1"/>
</dbReference>
<gene>
    <name evidence="10" type="ORF">J2Z18_001125</name>
</gene>
<dbReference type="PROSITE" id="PS50928">
    <property type="entry name" value="ABC_TM1"/>
    <property type="match status" value="1"/>
</dbReference>
<accession>A0ABS4F766</accession>
<dbReference type="SUPFAM" id="SSF161098">
    <property type="entry name" value="MetI-like"/>
    <property type="match status" value="1"/>
</dbReference>
<dbReference type="PANTHER" id="PTHR43227:SF11">
    <property type="entry name" value="BLL4140 PROTEIN"/>
    <property type="match status" value="1"/>
</dbReference>
<dbReference type="Proteomes" id="UP000706926">
    <property type="component" value="Unassembled WGS sequence"/>
</dbReference>
<reference evidence="10 11" key="1">
    <citation type="submission" date="2021-03" db="EMBL/GenBank/DDBJ databases">
        <title>Genomic Encyclopedia of Type Strains, Phase IV (KMG-IV): sequencing the most valuable type-strain genomes for metagenomic binning, comparative biology and taxonomic classification.</title>
        <authorList>
            <person name="Goeker M."/>
        </authorList>
    </citation>
    <scope>NUCLEOTIDE SEQUENCE [LARGE SCALE GENOMIC DNA]</scope>
    <source>
        <strain evidence="10 11">DSM 15596</strain>
    </source>
</reference>
<protein>
    <submittedName>
        <fullName evidence="10">Aldouronate transport system permease protein</fullName>
    </submittedName>
</protein>
<keyword evidence="4 7" id="KW-0812">Transmembrane</keyword>
<evidence type="ECO:0000313" key="11">
    <source>
        <dbReference type="Proteomes" id="UP000706926"/>
    </source>
</evidence>
<feature type="transmembrane region" description="Helical" evidence="7">
    <location>
        <begin position="297"/>
        <end position="316"/>
    </location>
</feature>
<evidence type="ECO:0000313" key="10">
    <source>
        <dbReference type="EMBL" id="MBP1892053.1"/>
    </source>
</evidence>
<keyword evidence="6 7" id="KW-0472">Membrane</keyword>
<keyword evidence="5 7" id="KW-1133">Transmembrane helix</keyword>
<dbReference type="GeneID" id="95403162"/>
<dbReference type="EMBL" id="JAGGKI010000002">
    <property type="protein sequence ID" value="MBP1892053.1"/>
    <property type="molecule type" value="Genomic_DNA"/>
</dbReference>
<evidence type="ECO:0000256" key="5">
    <source>
        <dbReference type="ARBA" id="ARBA00022989"/>
    </source>
</evidence>
<dbReference type="RefSeq" id="WP_007132949.1">
    <property type="nucleotide sequence ID" value="NZ_CP139098.1"/>
</dbReference>
<feature type="domain" description="ABC transmembrane type-1" evidence="9">
    <location>
        <begin position="102"/>
        <end position="318"/>
    </location>
</feature>
<feature type="transmembrane region" description="Helical" evidence="7">
    <location>
        <begin position="191"/>
        <end position="216"/>
    </location>
</feature>
<feature type="transmembrane region" description="Helical" evidence="7">
    <location>
        <begin position="148"/>
        <end position="171"/>
    </location>
</feature>
<evidence type="ECO:0000256" key="2">
    <source>
        <dbReference type="ARBA" id="ARBA00022448"/>
    </source>
</evidence>
<feature type="transmembrane region" description="Helical" evidence="7">
    <location>
        <begin position="237"/>
        <end position="261"/>
    </location>
</feature>
<name>A0ABS4F766_9BACL</name>
<evidence type="ECO:0000259" key="9">
    <source>
        <dbReference type="PROSITE" id="PS50928"/>
    </source>
</evidence>
<comment type="subcellular location">
    <subcellularLocation>
        <location evidence="1 7">Cell membrane</location>
        <topology evidence="1 7">Multi-pass membrane protein</topology>
    </subcellularLocation>
</comment>
<keyword evidence="2 7" id="KW-0813">Transport</keyword>
<organism evidence="10 11">
    <name type="scientific">Paenibacillus lactis</name>
    <dbReference type="NCBI Taxonomy" id="228574"/>
    <lineage>
        <taxon>Bacteria</taxon>
        <taxon>Bacillati</taxon>
        <taxon>Bacillota</taxon>
        <taxon>Bacilli</taxon>
        <taxon>Bacillales</taxon>
        <taxon>Paenibacillaceae</taxon>
        <taxon>Paenibacillus</taxon>
    </lineage>
</organism>
<keyword evidence="11" id="KW-1185">Reference proteome</keyword>
<sequence>MAKTAEAPSATPAGTGAVLPSGKKPMGRRVKEFVVDFGRQWELQSMILPGVVFMFIFCYIPIYGLTIAFKSYTVIDTIDSAPWVGLDNFKIIMSDKYFWDSVVNTLGISFLKLAIGFVIPIILAIMIYEVSFGRFKKFVQTVSYLPHFLSWIVLGGMLITWFSTTGLFNQLLLSLGLISQPQNIMLDPNKYWWIATLSDIWKEAGWGTILYLAIMAKIDPTYYEAAKIDGASRLRQIWNITIPNMKMIISLNLILTVSGLLGSNLDQTLVLMNSQNREKAEVINSYVYRMGMTQGDFSYATAVGLGVSIVSVILLVTANKVTSKLNDNQSVL</sequence>
<feature type="transmembrane region" description="Helical" evidence="7">
    <location>
        <begin position="106"/>
        <end position="128"/>
    </location>
</feature>
<dbReference type="InterPro" id="IPR000515">
    <property type="entry name" value="MetI-like"/>
</dbReference>